<reference evidence="1 2" key="1">
    <citation type="submission" date="2020-07" db="EMBL/GenBank/DDBJ databases">
        <title>Novel species isolated from subtropical streams in China.</title>
        <authorList>
            <person name="Lu H."/>
        </authorList>
    </citation>
    <scope>NUCLEOTIDE SEQUENCE [LARGE SCALE GENOMIC DNA]</scope>
    <source>
        <strain evidence="1 2">FT3S</strain>
    </source>
</reference>
<dbReference type="AlphaFoldDB" id="A0A7W2EJ72"/>
<organism evidence="1 2">
    <name type="scientific">Rugamonas fusca</name>
    <dbReference type="NCBI Taxonomy" id="2758568"/>
    <lineage>
        <taxon>Bacteria</taxon>
        <taxon>Pseudomonadati</taxon>
        <taxon>Pseudomonadota</taxon>
        <taxon>Betaproteobacteria</taxon>
        <taxon>Burkholderiales</taxon>
        <taxon>Oxalobacteraceae</taxon>
        <taxon>Telluria group</taxon>
        <taxon>Rugamonas</taxon>
    </lineage>
</organism>
<sequence>MAPYKKRPDASGAHARASARQRGAALLLLLALMGVGAASLLITAFSRGDREVRHTRQTLARMGAATDALVGYATAQGRLPRPAVSATDGRERPAPCTSEESCTGFLPWVTLGVEGDDAWGKRLRYSVTPAYTVAPVQRISTIATKTVQTRYPGGALAYLAGQGGCELAAQCAPLVVLSQGRDNFGSTVLGIVLPNTASGNVDEQLNDQGSAHFISRPATTDATVPGGVFDDLVTFVPLDFLYKQMGTARKLP</sequence>
<evidence type="ECO:0000313" key="2">
    <source>
        <dbReference type="Proteomes" id="UP000566711"/>
    </source>
</evidence>
<proteinExistence type="predicted"/>
<gene>
    <name evidence="1" type="ORF">H3H36_15330</name>
</gene>
<comment type="caution">
    <text evidence="1">The sequence shown here is derived from an EMBL/GenBank/DDBJ whole genome shotgun (WGS) entry which is preliminary data.</text>
</comment>
<evidence type="ECO:0000313" key="1">
    <source>
        <dbReference type="EMBL" id="MBA5606730.1"/>
    </source>
</evidence>
<dbReference type="RefSeq" id="WP_182218956.1">
    <property type="nucleotide sequence ID" value="NZ_JACEZS010000012.1"/>
</dbReference>
<accession>A0A7W2EJ72</accession>
<protein>
    <recommendedName>
        <fullName evidence="3">Type II secretion system protein</fullName>
    </recommendedName>
</protein>
<name>A0A7W2EJ72_9BURK</name>
<dbReference type="EMBL" id="JACEZS010000012">
    <property type="protein sequence ID" value="MBA5606730.1"/>
    <property type="molecule type" value="Genomic_DNA"/>
</dbReference>
<dbReference type="Proteomes" id="UP000566711">
    <property type="component" value="Unassembled WGS sequence"/>
</dbReference>
<evidence type="ECO:0008006" key="3">
    <source>
        <dbReference type="Google" id="ProtNLM"/>
    </source>
</evidence>
<keyword evidence="2" id="KW-1185">Reference proteome</keyword>